<keyword evidence="8" id="KW-1185">Reference proteome</keyword>
<name>A0A2A2FIZ9_9EURY</name>
<feature type="domain" description="DUF8108" evidence="5">
    <location>
        <begin position="97"/>
        <end position="164"/>
    </location>
</feature>
<proteinExistence type="predicted"/>
<organism evidence="7 8">
    <name type="scientific">Halorubrum salipaludis</name>
    <dbReference type="NCBI Taxonomy" id="2032630"/>
    <lineage>
        <taxon>Archaea</taxon>
        <taxon>Methanobacteriati</taxon>
        <taxon>Methanobacteriota</taxon>
        <taxon>Stenosarchaea group</taxon>
        <taxon>Halobacteria</taxon>
        <taxon>Halobacteriales</taxon>
        <taxon>Haloferacaceae</taxon>
        <taxon>Halorubrum</taxon>
    </lineage>
</organism>
<evidence type="ECO:0000259" key="3">
    <source>
        <dbReference type="Pfam" id="PF12773"/>
    </source>
</evidence>
<accession>A0A2A2FIZ9</accession>
<feature type="transmembrane region" description="Helical" evidence="2">
    <location>
        <begin position="185"/>
        <end position="207"/>
    </location>
</feature>
<dbReference type="Pfam" id="PF12773">
    <property type="entry name" value="DZR"/>
    <property type="match status" value="1"/>
</dbReference>
<feature type="transmembrane region" description="Helical" evidence="2">
    <location>
        <begin position="213"/>
        <end position="231"/>
    </location>
</feature>
<comment type="caution">
    <text evidence="7">The sequence shown here is derived from an EMBL/GenBank/DDBJ whole genome shotgun (WGS) entry which is preliminary data.</text>
</comment>
<evidence type="ECO:0000256" key="1">
    <source>
        <dbReference type="SAM" id="MobiDB-lite"/>
    </source>
</evidence>
<dbReference type="EMBL" id="NSKC01000002">
    <property type="protein sequence ID" value="PAU84647.1"/>
    <property type="molecule type" value="Genomic_DNA"/>
</dbReference>
<evidence type="ECO:0000259" key="6">
    <source>
        <dbReference type="Pfam" id="PF26440"/>
    </source>
</evidence>
<keyword evidence="2" id="KW-0472">Membrane</keyword>
<feature type="region of interest" description="Disordered" evidence="1">
    <location>
        <begin position="324"/>
        <end position="360"/>
    </location>
</feature>
<dbReference type="Proteomes" id="UP000218083">
    <property type="component" value="Unassembled WGS sequence"/>
</dbReference>
<feature type="domain" description="DUF8108" evidence="6">
    <location>
        <begin position="182"/>
        <end position="234"/>
    </location>
</feature>
<gene>
    <name evidence="7" type="ORF">CK500_03790</name>
</gene>
<dbReference type="Pfam" id="PF26438">
    <property type="entry name" value="DUF8108_N"/>
    <property type="match status" value="1"/>
</dbReference>
<dbReference type="AlphaFoldDB" id="A0A2A2FIZ9"/>
<dbReference type="InterPro" id="IPR025874">
    <property type="entry name" value="DZR"/>
</dbReference>
<dbReference type="OrthoDB" id="53394at2157"/>
<feature type="region of interest" description="Disordered" evidence="1">
    <location>
        <begin position="76"/>
        <end position="97"/>
    </location>
</feature>
<sequence length="360" mass="38168">MPSQRNDRVPRTDRCRECGRAVSPDANFCPGCGADLRAEDPLGNASSTYCTECGELVGPDDEFCANCGAPCEGAHGPTAEADDPTAETTATADPDARRAFRARVRDHLDAGWELTEDHGDRVVLVDRDIGSLPVHVLLLPTTGGVGNLLYGWYNYAEQAETRRLGVSDGPLPDGELATPGDEDPLVTLSGYLLGGLLLLIGAGIAAVSVGAGSVLGTLFGLAFAAIGLALSPPVERRLDRRHGLSRFGRVRTVDHRITPATERTEAPCVVCGEAFERGVVRRRRDETVVAGVPVRTHSIRRNHYCADCARAELFGGDSGADASSVFVPDSGTDRDSELDIDSELDTRSAADAESAVDRAE</sequence>
<dbReference type="InterPro" id="IPR058962">
    <property type="entry name" value="DUF8108_N"/>
</dbReference>
<evidence type="ECO:0000313" key="8">
    <source>
        <dbReference type="Proteomes" id="UP000218083"/>
    </source>
</evidence>
<reference evidence="7 8" key="1">
    <citation type="submission" date="2017-08" db="EMBL/GenBank/DDBJ databases">
        <title>The strain WRN001 was isolated from Binhai saline alkaline soil, Tianjin, China.</title>
        <authorList>
            <person name="Liu D."/>
            <person name="Zhang G."/>
        </authorList>
    </citation>
    <scope>NUCLEOTIDE SEQUENCE [LARGE SCALE GENOMIC DNA]</scope>
    <source>
        <strain evidence="7 8">WN019</strain>
    </source>
</reference>
<feature type="domain" description="DUF8108" evidence="4">
    <location>
        <begin position="239"/>
        <end position="310"/>
    </location>
</feature>
<feature type="domain" description="DZANK-type" evidence="3">
    <location>
        <begin position="15"/>
        <end position="68"/>
    </location>
</feature>
<keyword evidence="2" id="KW-1133">Transmembrane helix</keyword>
<evidence type="ECO:0000259" key="5">
    <source>
        <dbReference type="Pfam" id="PF26438"/>
    </source>
</evidence>
<dbReference type="Pfam" id="PF26440">
    <property type="entry name" value="DUF8108_M"/>
    <property type="match status" value="1"/>
</dbReference>
<keyword evidence="2" id="KW-0812">Transmembrane</keyword>
<evidence type="ECO:0000313" key="7">
    <source>
        <dbReference type="EMBL" id="PAU84647.1"/>
    </source>
</evidence>
<feature type="compositionally biased region" description="Basic and acidic residues" evidence="1">
    <location>
        <begin position="344"/>
        <end position="360"/>
    </location>
</feature>
<protein>
    <submittedName>
        <fullName evidence="7">Zinc ribbon domain-containing protein</fullName>
    </submittedName>
</protein>
<dbReference type="Pfam" id="PF26413">
    <property type="entry name" value="DUF8108"/>
    <property type="match status" value="1"/>
</dbReference>
<dbReference type="RefSeq" id="WP_095635919.1">
    <property type="nucleotide sequence ID" value="NZ_NSKC01000002.1"/>
</dbReference>
<dbReference type="InterPro" id="IPR058963">
    <property type="entry name" value="DUF8108_M"/>
</dbReference>
<dbReference type="InterPro" id="IPR058421">
    <property type="entry name" value="DUF8108_C"/>
</dbReference>
<evidence type="ECO:0000259" key="4">
    <source>
        <dbReference type="Pfam" id="PF26413"/>
    </source>
</evidence>
<evidence type="ECO:0000256" key="2">
    <source>
        <dbReference type="SAM" id="Phobius"/>
    </source>
</evidence>